<feature type="transmembrane region" description="Helical" evidence="1">
    <location>
        <begin position="126"/>
        <end position="146"/>
    </location>
</feature>
<comment type="caution">
    <text evidence="2">The sequence shown here is derived from an EMBL/GenBank/DDBJ whole genome shotgun (WGS) entry which is preliminary data.</text>
</comment>
<keyword evidence="1" id="KW-0812">Transmembrane</keyword>
<organism evidence="2 3">
    <name type="scientific">Roseicella aquatilis</name>
    <dbReference type="NCBI Taxonomy" id="2527868"/>
    <lineage>
        <taxon>Bacteria</taxon>
        <taxon>Pseudomonadati</taxon>
        <taxon>Pseudomonadota</taxon>
        <taxon>Alphaproteobacteria</taxon>
        <taxon>Acetobacterales</taxon>
        <taxon>Roseomonadaceae</taxon>
        <taxon>Roseicella</taxon>
    </lineage>
</organism>
<feature type="transmembrane region" description="Helical" evidence="1">
    <location>
        <begin position="52"/>
        <end position="76"/>
    </location>
</feature>
<dbReference type="AlphaFoldDB" id="A0A4R4DTF3"/>
<keyword evidence="3" id="KW-1185">Reference proteome</keyword>
<dbReference type="InterPro" id="IPR009905">
    <property type="entry name" value="BCHF"/>
</dbReference>
<feature type="transmembrane region" description="Helical" evidence="1">
    <location>
        <begin position="152"/>
        <end position="171"/>
    </location>
</feature>
<reference evidence="2 3" key="1">
    <citation type="submission" date="2019-03" db="EMBL/GenBank/DDBJ databases">
        <title>Paracraurococcus aquatilis NE82 genome sequence.</title>
        <authorList>
            <person name="Zhao Y."/>
            <person name="Du Z."/>
        </authorList>
    </citation>
    <scope>NUCLEOTIDE SEQUENCE [LARGE SCALE GENOMIC DNA]</scope>
    <source>
        <strain evidence="2 3">NE82</strain>
    </source>
</reference>
<gene>
    <name evidence="2" type="primary">bchF</name>
    <name evidence="2" type="ORF">EXY23_02630</name>
</gene>
<dbReference type="GO" id="GO:0019685">
    <property type="term" value="P:photosynthesis, dark reaction"/>
    <property type="evidence" value="ECO:0007669"/>
    <property type="project" value="InterPro"/>
</dbReference>
<evidence type="ECO:0000313" key="2">
    <source>
        <dbReference type="EMBL" id="TCZ65996.1"/>
    </source>
</evidence>
<evidence type="ECO:0000256" key="1">
    <source>
        <dbReference type="SAM" id="Phobius"/>
    </source>
</evidence>
<evidence type="ECO:0000313" key="3">
    <source>
        <dbReference type="Proteomes" id="UP000295023"/>
    </source>
</evidence>
<keyword evidence="1" id="KW-1133">Transmembrane helix</keyword>
<dbReference type="OrthoDB" id="8562352at2"/>
<dbReference type="RefSeq" id="WP_132284253.1">
    <property type="nucleotide sequence ID" value="NZ_SKBM01000002.1"/>
</dbReference>
<keyword evidence="1" id="KW-0472">Membrane</keyword>
<sequence length="204" mass="22483">MFTYSVLARLITPIDACPWGTVAGRHARHAAPHRPLYTPEERRRRDATPWTLVQGILAPLQFAVFLVSLGLVLHFLATGEGYAVATASVVIKTLVLYLIMVTGSVWEKVVFGRYLFAPAFFWEDVFSMLVLALHTAYLAALAAGFGDAEGRMLLALAAYAAYVVNAAQFVLKLRAARRDELLRAARRDERGWRGAPQGLLGVPE</sequence>
<dbReference type="GO" id="GO:0030494">
    <property type="term" value="P:bacteriochlorophyll biosynthetic process"/>
    <property type="evidence" value="ECO:0007669"/>
    <property type="project" value="InterPro"/>
</dbReference>
<dbReference type="GO" id="GO:0016836">
    <property type="term" value="F:hydro-lyase activity"/>
    <property type="evidence" value="ECO:0007669"/>
    <property type="project" value="InterPro"/>
</dbReference>
<name>A0A4R4DTF3_9PROT</name>
<dbReference type="Proteomes" id="UP000295023">
    <property type="component" value="Unassembled WGS sequence"/>
</dbReference>
<dbReference type="Pfam" id="PF07284">
    <property type="entry name" value="BCHF"/>
    <property type="match status" value="1"/>
</dbReference>
<feature type="transmembrane region" description="Helical" evidence="1">
    <location>
        <begin position="82"/>
        <end position="106"/>
    </location>
</feature>
<dbReference type="EMBL" id="SKBM01000002">
    <property type="protein sequence ID" value="TCZ65996.1"/>
    <property type="molecule type" value="Genomic_DNA"/>
</dbReference>
<protein>
    <submittedName>
        <fullName evidence="2">2-vinyl bacteriochlorophyllide hydratase</fullName>
    </submittedName>
</protein>
<accession>A0A4R4DTF3</accession>
<proteinExistence type="predicted"/>
<dbReference type="NCBIfam" id="TIGR02020">
    <property type="entry name" value="BchF"/>
    <property type="match status" value="1"/>
</dbReference>